<dbReference type="CDD" id="cd01347">
    <property type="entry name" value="ligand_gated_channel"/>
    <property type="match status" value="1"/>
</dbReference>
<evidence type="ECO:0000256" key="14">
    <source>
        <dbReference type="PROSITE-ProRule" id="PRU01360"/>
    </source>
</evidence>
<keyword evidence="13 14" id="KW-0998">Cell outer membrane</keyword>
<dbReference type="PANTHER" id="PTHR32552">
    <property type="entry name" value="FERRICHROME IRON RECEPTOR-RELATED"/>
    <property type="match status" value="1"/>
</dbReference>
<dbReference type="Gene3D" id="2.170.130.10">
    <property type="entry name" value="TonB-dependent receptor, plug domain"/>
    <property type="match status" value="1"/>
</dbReference>
<keyword evidence="9" id="KW-0406">Ion transport</keyword>
<sequence>MYIRSRKHTSARPLAVAALATSLALALPGAAWAGAATPVDTDTDSGAKHEDHKDKAHQPQPQPQTLAQVQVTGSRVRDYSAEQVSSDKFTQPILDTPQTLQVITSALFTEQGATTLTEALRNSPGVGTFYAGENGNTSTGDTIYMRGFDTSGSIFVDGIRDTGSISRDVFNIQQVEVQKGPAGTDTGRSAPTGSINLVTKHAQLQDATSGTVSAGVDGQRRATTDWNHTLDARSGTALRVNGMWQDSDVPGRDHVQNKRWGIAPSLAVGLDTATRFHLDLLYVEQDNIPDGGVPTIGLPGWTAQPGLAQLAGRPVDPENFYGTGADHDDVTTQMATFRVEHDFSDTLKLTNTARWGKTEQDYLLTSFTGTGGTAADPLAGNIKWTDIDDRSTYTLARNLPTFKDQENTILTDQVNLRADFNTGPVVHNLSTGLEFTREEQKTRGQAVTGGTAWTAASLYDPDWNATGLAWAPNGADSQGKTTTSSAYLFDTIKFGGQFLVTAGLRVDHYRTDFSSLVACGSRGAPACGALAAGSIVQGVDADASDTLFNWKLGAVYKVADLVSLYANYAISQQPPGGNNFTFSNSASSLDNPNLEPQKARTAEIGSKWNLLDDGLLLSVALFQTEVTNELVQNPTDTAVYYQTGKKKVEGIELSAVGKLTDHWSLSAGYTAMNTSVEEGAAVTSDGSNNLSYTPDDAFTAWSTYRLPFGLTVGGGVRYSGRMHRGTDGAVGTPAFTKSYTVWDAVATYTVNPHLDLRLNAYNLFDKEHVVGINKSGYRYTPGAPRTVMLSADFRF</sequence>
<keyword evidence="7 17" id="KW-0732">Signal</keyword>
<evidence type="ECO:0000256" key="12">
    <source>
        <dbReference type="ARBA" id="ARBA00023170"/>
    </source>
</evidence>
<feature type="compositionally biased region" description="Polar residues" evidence="16">
    <location>
        <begin position="63"/>
        <end position="73"/>
    </location>
</feature>
<evidence type="ECO:0000256" key="2">
    <source>
        <dbReference type="ARBA" id="ARBA00009810"/>
    </source>
</evidence>
<evidence type="ECO:0000256" key="6">
    <source>
        <dbReference type="ARBA" id="ARBA00022692"/>
    </source>
</evidence>
<dbReference type="InterPro" id="IPR010105">
    <property type="entry name" value="TonB_sidphr_rcpt"/>
</dbReference>
<dbReference type="KEGG" id="psd:DSC_05775"/>
<evidence type="ECO:0000259" key="18">
    <source>
        <dbReference type="Pfam" id="PF00593"/>
    </source>
</evidence>
<organism evidence="20 21">
    <name type="scientific">Pseudoxanthomonas spadix (strain BD-a59)</name>
    <dbReference type="NCBI Taxonomy" id="1045855"/>
    <lineage>
        <taxon>Bacteria</taxon>
        <taxon>Pseudomonadati</taxon>
        <taxon>Pseudomonadota</taxon>
        <taxon>Gammaproteobacteria</taxon>
        <taxon>Lysobacterales</taxon>
        <taxon>Lysobacteraceae</taxon>
        <taxon>Pseudoxanthomonas</taxon>
    </lineage>
</organism>
<feature type="signal peptide" evidence="17">
    <location>
        <begin position="1"/>
        <end position="33"/>
    </location>
</feature>
<keyword evidence="5" id="KW-0410">Iron transport</keyword>
<feature type="chain" id="PRO_5003504310" evidence="17">
    <location>
        <begin position="34"/>
        <end position="795"/>
    </location>
</feature>
<keyword evidence="10 15" id="KW-0798">TonB box</keyword>
<keyword evidence="6 14" id="KW-0812">Transmembrane</keyword>
<evidence type="ECO:0000256" key="4">
    <source>
        <dbReference type="ARBA" id="ARBA00022452"/>
    </source>
</evidence>
<dbReference type="STRING" id="1045855.DSC_05775"/>
<dbReference type="GO" id="GO:0015344">
    <property type="term" value="F:siderophore uptake transmembrane transporter activity"/>
    <property type="evidence" value="ECO:0007669"/>
    <property type="project" value="TreeGrafter"/>
</dbReference>
<evidence type="ECO:0000313" key="21">
    <source>
        <dbReference type="Proteomes" id="UP000005870"/>
    </source>
</evidence>
<evidence type="ECO:0000256" key="10">
    <source>
        <dbReference type="ARBA" id="ARBA00023077"/>
    </source>
</evidence>
<name>G7UQS4_PSEUP</name>
<keyword evidence="8" id="KW-0408">Iron</keyword>
<evidence type="ECO:0000256" key="15">
    <source>
        <dbReference type="RuleBase" id="RU003357"/>
    </source>
</evidence>
<evidence type="ECO:0000256" key="17">
    <source>
        <dbReference type="SAM" id="SignalP"/>
    </source>
</evidence>
<gene>
    <name evidence="20" type="ordered locus">DSC_05775</name>
</gene>
<keyword evidence="21" id="KW-1185">Reference proteome</keyword>
<dbReference type="Pfam" id="PF00593">
    <property type="entry name" value="TonB_dep_Rec_b-barrel"/>
    <property type="match status" value="1"/>
</dbReference>
<dbReference type="GO" id="GO:0009279">
    <property type="term" value="C:cell outer membrane"/>
    <property type="evidence" value="ECO:0007669"/>
    <property type="project" value="UniProtKB-SubCell"/>
</dbReference>
<dbReference type="GO" id="GO:0015891">
    <property type="term" value="P:siderophore transport"/>
    <property type="evidence" value="ECO:0007669"/>
    <property type="project" value="InterPro"/>
</dbReference>
<evidence type="ECO:0000256" key="8">
    <source>
        <dbReference type="ARBA" id="ARBA00023004"/>
    </source>
</evidence>
<protein>
    <submittedName>
        <fullName evidence="20">Catecholate siderophore receptor Fiu</fullName>
    </submittedName>
</protein>
<comment type="similarity">
    <text evidence="2 14 15">Belongs to the TonB-dependent receptor family.</text>
</comment>
<evidence type="ECO:0000256" key="1">
    <source>
        <dbReference type="ARBA" id="ARBA00004571"/>
    </source>
</evidence>
<dbReference type="InterPro" id="IPR039426">
    <property type="entry name" value="TonB-dep_rcpt-like"/>
</dbReference>
<dbReference type="Pfam" id="PF07715">
    <property type="entry name" value="Plug"/>
    <property type="match status" value="1"/>
</dbReference>
<evidence type="ECO:0000259" key="19">
    <source>
        <dbReference type="Pfam" id="PF07715"/>
    </source>
</evidence>
<dbReference type="PROSITE" id="PS52016">
    <property type="entry name" value="TONB_DEPENDENT_REC_3"/>
    <property type="match status" value="1"/>
</dbReference>
<dbReference type="Gene3D" id="2.40.170.20">
    <property type="entry name" value="TonB-dependent receptor, beta-barrel domain"/>
    <property type="match status" value="1"/>
</dbReference>
<dbReference type="InterPro" id="IPR012910">
    <property type="entry name" value="Plug_dom"/>
</dbReference>
<dbReference type="SUPFAM" id="SSF56935">
    <property type="entry name" value="Porins"/>
    <property type="match status" value="1"/>
</dbReference>
<dbReference type="InterPro" id="IPR000531">
    <property type="entry name" value="Beta-barrel_TonB"/>
</dbReference>
<proteinExistence type="inferred from homology"/>
<dbReference type="GO" id="GO:0038023">
    <property type="term" value="F:signaling receptor activity"/>
    <property type="evidence" value="ECO:0007669"/>
    <property type="project" value="InterPro"/>
</dbReference>
<dbReference type="Proteomes" id="UP000005870">
    <property type="component" value="Chromosome"/>
</dbReference>
<evidence type="ECO:0000256" key="11">
    <source>
        <dbReference type="ARBA" id="ARBA00023136"/>
    </source>
</evidence>
<evidence type="ECO:0000256" key="5">
    <source>
        <dbReference type="ARBA" id="ARBA00022496"/>
    </source>
</evidence>
<dbReference type="InterPro" id="IPR036942">
    <property type="entry name" value="Beta-barrel_TonB_sf"/>
</dbReference>
<comment type="subcellular location">
    <subcellularLocation>
        <location evidence="1 14">Cell outer membrane</location>
        <topology evidence="1 14">Multi-pass membrane protein</topology>
    </subcellularLocation>
</comment>
<dbReference type="RefSeq" id="WP_014159983.1">
    <property type="nucleotide sequence ID" value="NC_016147.2"/>
</dbReference>
<evidence type="ECO:0000313" key="20">
    <source>
        <dbReference type="EMBL" id="AER55806.1"/>
    </source>
</evidence>
<evidence type="ECO:0000256" key="7">
    <source>
        <dbReference type="ARBA" id="ARBA00022729"/>
    </source>
</evidence>
<dbReference type="PANTHER" id="PTHR32552:SF89">
    <property type="entry name" value="CATECHOLATE SIDEROPHORE RECEPTOR FIU"/>
    <property type="match status" value="1"/>
</dbReference>
<evidence type="ECO:0000256" key="16">
    <source>
        <dbReference type="SAM" id="MobiDB-lite"/>
    </source>
</evidence>
<feature type="region of interest" description="Disordered" evidence="16">
    <location>
        <begin position="37"/>
        <end position="73"/>
    </location>
</feature>
<keyword evidence="12 20" id="KW-0675">Receptor</keyword>
<keyword evidence="4 14" id="KW-1134">Transmembrane beta strand</keyword>
<dbReference type="EMBL" id="CP003093">
    <property type="protein sequence ID" value="AER55806.1"/>
    <property type="molecule type" value="Genomic_DNA"/>
</dbReference>
<accession>G7UQS4</accession>
<dbReference type="HOGENOM" id="CLU_008287_9_1_6"/>
<keyword evidence="3 14" id="KW-0813">Transport</keyword>
<evidence type="ECO:0000256" key="3">
    <source>
        <dbReference type="ARBA" id="ARBA00022448"/>
    </source>
</evidence>
<feature type="domain" description="TonB-dependent receptor-like beta-barrel" evidence="18">
    <location>
        <begin position="311"/>
        <end position="763"/>
    </location>
</feature>
<keyword evidence="11 14" id="KW-0472">Membrane</keyword>
<dbReference type="FunFam" id="2.170.130.10:FF:000001">
    <property type="entry name" value="Catecholate siderophore TonB-dependent receptor"/>
    <property type="match status" value="1"/>
</dbReference>
<dbReference type="NCBIfam" id="NF007349">
    <property type="entry name" value="PRK09840.1"/>
    <property type="match status" value="1"/>
</dbReference>
<dbReference type="NCBIfam" id="TIGR01783">
    <property type="entry name" value="TonB-siderophor"/>
    <property type="match status" value="1"/>
</dbReference>
<reference evidence="20 21" key="1">
    <citation type="journal article" date="2012" name="J. Bacteriol.">
        <title>Complete Genome Sequence of the BTEX-Degrading Bacterium Pseudoxanthomonas spadix BD-a59.</title>
        <authorList>
            <person name="Lee S.H."/>
            <person name="Jin H.M."/>
            <person name="Lee H.J."/>
            <person name="Kim J.M."/>
            <person name="Jeon C.O."/>
        </authorList>
    </citation>
    <scope>NUCLEOTIDE SEQUENCE [LARGE SCALE GENOMIC DNA]</scope>
    <source>
        <strain evidence="20 21">BD-a59</strain>
    </source>
</reference>
<dbReference type="InterPro" id="IPR037066">
    <property type="entry name" value="Plug_dom_sf"/>
</dbReference>
<dbReference type="eggNOG" id="COG4774">
    <property type="taxonomic scope" value="Bacteria"/>
</dbReference>
<dbReference type="OrthoDB" id="9790771at2"/>
<dbReference type="AlphaFoldDB" id="G7UQS4"/>
<feature type="domain" description="TonB-dependent receptor plug" evidence="19">
    <location>
        <begin position="93"/>
        <end position="193"/>
    </location>
</feature>
<evidence type="ECO:0000256" key="9">
    <source>
        <dbReference type="ARBA" id="ARBA00023065"/>
    </source>
</evidence>
<feature type="compositionally biased region" description="Basic and acidic residues" evidence="16">
    <location>
        <begin position="45"/>
        <end position="57"/>
    </location>
</feature>
<evidence type="ECO:0000256" key="13">
    <source>
        <dbReference type="ARBA" id="ARBA00023237"/>
    </source>
</evidence>